<dbReference type="PANTHER" id="PTHR10584:SF166">
    <property type="entry name" value="RIBOKINASE"/>
    <property type="match status" value="1"/>
</dbReference>
<comment type="caution">
    <text evidence="4">The sequence shown here is derived from an EMBL/GenBank/DDBJ whole genome shotgun (WGS) entry which is preliminary data.</text>
</comment>
<evidence type="ECO:0000313" key="5">
    <source>
        <dbReference type="Proteomes" id="UP000034927"/>
    </source>
</evidence>
<feature type="domain" description="Carbohydrate kinase PfkB" evidence="3">
    <location>
        <begin position="49"/>
        <end position="306"/>
    </location>
</feature>
<dbReference type="InterPro" id="IPR029056">
    <property type="entry name" value="Ribokinase-like"/>
</dbReference>
<evidence type="ECO:0000256" key="1">
    <source>
        <dbReference type="ARBA" id="ARBA00022679"/>
    </source>
</evidence>
<dbReference type="PANTHER" id="PTHR10584">
    <property type="entry name" value="SUGAR KINASE"/>
    <property type="match status" value="1"/>
</dbReference>
<dbReference type="PRINTS" id="PR00990">
    <property type="entry name" value="RIBOKINASE"/>
</dbReference>
<evidence type="ECO:0000256" key="2">
    <source>
        <dbReference type="ARBA" id="ARBA00022777"/>
    </source>
</evidence>
<dbReference type="GO" id="GO:0006796">
    <property type="term" value="P:phosphate-containing compound metabolic process"/>
    <property type="evidence" value="ECO:0007669"/>
    <property type="project" value="UniProtKB-ARBA"/>
</dbReference>
<name>A0A0G0DWQ4_9BACT</name>
<accession>A0A0G0DWQ4</accession>
<dbReference type="Gene3D" id="3.40.1190.20">
    <property type="match status" value="1"/>
</dbReference>
<gene>
    <name evidence="4" type="ORF">UR53_C0001G0082</name>
</gene>
<sequence length="327" mass="35869">MFNLITIGDALIDTHVQIDDATLECDINHEHCHLCLDYASKIPITGSFQSLGGNGANVACGASKLGLKTVILSSVGNDSNGKLVEEELTKFKVNTSLISIDKTAQTRYSVVLNFRGERTILSYHQKRQYVWPDNIPATDWIYYTGMSEGFEKIQTKLINHLRKHPTIRSAFNPGSYQLKQSLELVQEMIAHTNLLIINLEEAEKILNTTLAKEKTPVALIHKLLALGAEEVVITDASRGAWAGDSDSVWHINSFPVEVKAKTGAGDAFSSGYLAARFNKLSLEEALVWGIANSSSVIVKVGSQNGLLDKAGIKKMINKYSKIKPKAV</sequence>
<proteinExistence type="predicted"/>
<organism evidence="4 5">
    <name type="scientific">Candidatus Magasanikbacteria bacterium GW2011_GWC2_34_16</name>
    <dbReference type="NCBI Taxonomy" id="1619045"/>
    <lineage>
        <taxon>Bacteria</taxon>
        <taxon>Candidatus Magasanikiibacteriota</taxon>
    </lineage>
</organism>
<dbReference type="GO" id="GO:0016301">
    <property type="term" value="F:kinase activity"/>
    <property type="evidence" value="ECO:0007669"/>
    <property type="project" value="UniProtKB-KW"/>
</dbReference>
<evidence type="ECO:0000313" key="4">
    <source>
        <dbReference type="EMBL" id="KKP59582.1"/>
    </source>
</evidence>
<protein>
    <recommendedName>
        <fullName evidence="3">Carbohydrate kinase PfkB domain-containing protein</fullName>
    </recommendedName>
</protein>
<dbReference type="Proteomes" id="UP000034927">
    <property type="component" value="Unassembled WGS sequence"/>
</dbReference>
<dbReference type="AlphaFoldDB" id="A0A0G0DWQ4"/>
<evidence type="ECO:0000259" key="3">
    <source>
        <dbReference type="Pfam" id="PF00294"/>
    </source>
</evidence>
<reference evidence="4 5" key="1">
    <citation type="journal article" date="2015" name="Nature">
        <title>rRNA introns, odd ribosomes, and small enigmatic genomes across a large radiation of phyla.</title>
        <authorList>
            <person name="Brown C.T."/>
            <person name="Hug L.A."/>
            <person name="Thomas B.C."/>
            <person name="Sharon I."/>
            <person name="Castelle C.J."/>
            <person name="Singh A."/>
            <person name="Wilkins M.J."/>
            <person name="Williams K.H."/>
            <person name="Banfield J.F."/>
        </authorList>
    </citation>
    <scope>NUCLEOTIDE SEQUENCE [LARGE SCALE GENOMIC DNA]</scope>
</reference>
<dbReference type="SUPFAM" id="SSF53613">
    <property type="entry name" value="Ribokinase-like"/>
    <property type="match status" value="1"/>
</dbReference>
<dbReference type="InterPro" id="IPR011611">
    <property type="entry name" value="PfkB_dom"/>
</dbReference>
<dbReference type="EMBL" id="LBPO01000001">
    <property type="protein sequence ID" value="KKP59582.1"/>
    <property type="molecule type" value="Genomic_DNA"/>
</dbReference>
<keyword evidence="1" id="KW-0808">Transferase</keyword>
<keyword evidence="2" id="KW-0418">Kinase</keyword>
<dbReference type="InterPro" id="IPR002139">
    <property type="entry name" value="Ribo/fructo_kinase"/>
</dbReference>
<dbReference type="Pfam" id="PF00294">
    <property type="entry name" value="PfkB"/>
    <property type="match status" value="1"/>
</dbReference>